<keyword evidence="3" id="KW-1185">Reference proteome</keyword>
<dbReference type="EMBL" id="CM001475">
    <property type="protein sequence ID" value="EIC29950.1"/>
    <property type="molecule type" value="Genomic_DNA"/>
</dbReference>
<dbReference type="HOGENOM" id="CLU_563611_0_0_6"/>
<keyword evidence="1" id="KW-0812">Transmembrane</keyword>
<keyword evidence="1" id="KW-0472">Membrane</keyword>
<gene>
    <name evidence="2" type="ORF">Metal_2200</name>
</gene>
<dbReference type="Proteomes" id="UP000005090">
    <property type="component" value="Chromosome"/>
</dbReference>
<evidence type="ECO:0000256" key="1">
    <source>
        <dbReference type="SAM" id="Phobius"/>
    </source>
</evidence>
<feature type="transmembrane region" description="Helical" evidence="1">
    <location>
        <begin position="450"/>
        <end position="477"/>
    </location>
</feature>
<keyword evidence="1" id="KW-1133">Transmembrane helix</keyword>
<sequence length="484" mass="54691">MKSSDILELVDGRESELHMSANLQLFGSKVFRRISKTALLFALTLNVGGCNLIKHTLELPEKGIRSIFSLTREKEEKLDPVELQSQLLRFADNSINTLNLTAGRLHREDEKVTQNRSILLRRINTTNDIIAIATGANAYANLLDMIIFASLNRMNVEDYWMPQFFGDSAKPYLRAAQDVEKEIWRIAGTVLKKEQMSELRAAIETWHKQHPSTRSPRDLGSMGFATEIAQMNRRPDQPGITASVFNLLVIDPLAELDPATRELANTRLFAERGLFLARYLPTLIRWETELLVIQAGETPKIEQLLSNTDRLTEAANRFSRTTERLPGFISAERRQIINALSRQQPELAELATRTEKSLAAGKAMSDASTVTLKAFQDVVRQLQASPPRPDSEPFRIEDYTVAAAQMALTAQNLVRLMQTLNQTLAPGNLDELTARFESLSRQSKEWVNYAFWRIVVLGLILIVSACAIVLVSVLVYWRLKKRFA</sequence>
<protein>
    <submittedName>
        <fullName evidence="2">Uncharacterized protein</fullName>
    </submittedName>
</protein>
<evidence type="ECO:0000313" key="2">
    <source>
        <dbReference type="EMBL" id="EIC29950.1"/>
    </source>
</evidence>
<proteinExistence type="predicted"/>
<reference evidence="2 3" key="1">
    <citation type="journal article" date="2013" name="Genome Announc.">
        <title>Genome Sequence of the Obligate Gammaproteobacterial Methanotroph Methylomicrobium album Strain BG8.</title>
        <authorList>
            <person name="Kits K.D."/>
            <person name="Kalyuzhnaya M.G."/>
            <person name="Klotz M.G."/>
            <person name="Jetten M.S."/>
            <person name="Op den Camp H.J."/>
            <person name="Vuilleumier S."/>
            <person name="Bringel F."/>
            <person name="Dispirito A.A."/>
            <person name="Murrell J.C."/>
            <person name="Bruce D."/>
            <person name="Cheng J.F."/>
            <person name="Copeland A."/>
            <person name="Goodwin L."/>
            <person name="Hauser L."/>
            <person name="Lajus A."/>
            <person name="Land M.L."/>
            <person name="Lapidus A."/>
            <person name="Lucas S."/>
            <person name="Medigue C."/>
            <person name="Pitluck S."/>
            <person name="Woyke T."/>
            <person name="Zeytun A."/>
            <person name="Stein L.Y."/>
        </authorList>
    </citation>
    <scope>NUCLEOTIDE SEQUENCE [LARGE SCALE GENOMIC DNA]</scope>
    <source>
        <strain evidence="2 3">BG8</strain>
    </source>
</reference>
<dbReference type="eggNOG" id="ENOG5032XBJ">
    <property type="taxonomic scope" value="Bacteria"/>
</dbReference>
<dbReference type="AlphaFoldDB" id="H8GG26"/>
<accession>H8GG26</accession>
<evidence type="ECO:0000313" key="3">
    <source>
        <dbReference type="Proteomes" id="UP000005090"/>
    </source>
</evidence>
<name>H8GG26_METAL</name>
<organism evidence="2 3">
    <name type="scientific">Methylomicrobium album BG8</name>
    <dbReference type="NCBI Taxonomy" id="686340"/>
    <lineage>
        <taxon>Bacteria</taxon>
        <taxon>Pseudomonadati</taxon>
        <taxon>Pseudomonadota</taxon>
        <taxon>Gammaproteobacteria</taxon>
        <taxon>Methylococcales</taxon>
        <taxon>Methylococcaceae</taxon>
        <taxon>Methylomicrobium</taxon>
    </lineage>
</organism>